<sequence length="338" mass="37568">MKKIGILLLFVLLVGVPRLYSKNDPTDPNLSNEERDDIIRNQENKWDFKPAHESSSVSKDALPKIHSSIRSTGETAYLTLGPLEVYIPSGAFDGFGEVKIETIALTKHSDFIFAGIPMEIQGKEPIILESVGMFRIAFLDSNGRSLRPQKEISVGMNPLDTTDNARVYKLTGDVWKETSILQKSQRNDCEIECAGYIIYSSIQSEGWWNFDKPHKEFTCLKGTVDAPAGSGISISSAGVDYYGMSYAHVRSDGSFEINVLKNRKVKVFTTNLNPGSKSKFSKGYLGYLPTLQTQDKVAFATNDPKKCQDIGKIQVRSVSSSLMEDRAAFLKAIDMPDR</sequence>
<reference evidence="1 2" key="1">
    <citation type="submission" date="2024-09" db="EMBL/GenBank/DDBJ databases">
        <title>Taxonomic and Genotyping Characterization of Leptospira Strains isolated from Multiple Sources in Colombia highlights the importance of intermediate species.</title>
        <authorList>
            <person name="Torres Higuera L."/>
            <person name="Rojas Tapias D."/>
            <person name="Jimenez Velasquez S."/>
            <person name="Renjifo Ibanez C."/>
        </authorList>
    </citation>
    <scope>NUCLEOTIDE SEQUENCE [LARGE SCALE GENOMIC DNA]</scope>
    <source>
        <strain evidence="1 2">Lep080</strain>
    </source>
</reference>
<organism evidence="1 2">
    <name type="scientific">Leptospira wolffii</name>
    <dbReference type="NCBI Taxonomy" id="409998"/>
    <lineage>
        <taxon>Bacteria</taxon>
        <taxon>Pseudomonadati</taxon>
        <taxon>Spirochaetota</taxon>
        <taxon>Spirochaetia</taxon>
        <taxon>Leptospirales</taxon>
        <taxon>Leptospiraceae</taxon>
        <taxon>Leptospira</taxon>
    </lineage>
</organism>
<dbReference type="Proteomes" id="UP001580391">
    <property type="component" value="Unassembled WGS sequence"/>
</dbReference>
<dbReference type="EMBL" id="JBHILJ010000011">
    <property type="protein sequence ID" value="MFB5738185.1"/>
    <property type="molecule type" value="Genomic_DNA"/>
</dbReference>
<proteinExistence type="predicted"/>
<gene>
    <name evidence="1" type="ORF">ACE5IX_16830</name>
</gene>
<protein>
    <submittedName>
        <fullName evidence="1">Uncharacterized protein</fullName>
    </submittedName>
</protein>
<name>A0ABV5BSA8_9LEPT</name>
<keyword evidence="2" id="KW-1185">Reference proteome</keyword>
<comment type="caution">
    <text evidence="1">The sequence shown here is derived from an EMBL/GenBank/DDBJ whole genome shotgun (WGS) entry which is preliminary data.</text>
</comment>
<evidence type="ECO:0000313" key="1">
    <source>
        <dbReference type="EMBL" id="MFB5738185.1"/>
    </source>
</evidence>
<evidence type="ECO:0000313" key="2">
    <source>
        <dbReference type="Proteomes" id="UP001580391"/>
    </source>
</evidence>
<dbReference type="RefSeq" id="WP_375517573.1">
    <property type="nucleotide sequence ID" value="NZ_JBHILI010000013.1"/>
</dbReference>
<accession>A0ABV5BSA8</accession>